<evidence type="ECO:0000256" key="3">
    <source>
        <dbReference type="ARBA" id="ARBA00022989"/>
    </source>
</evidence>
<proteinExistence type="predicted"/>
<dbReference type="SUPFAM" id="SSF103473">
    <property type="entry name" value="MFS general substrate transporter"/>
    <property type="match status" value="1"/>
</dbReference>
<evidence type="ECO:0000313" key="7">
    <source>
        <dbReference type="EMBL" id="CAG5078249.1"/>
    </source>
</evidence>
<feature type="transmembrane region" description="Helical" evidence="5">
    <location>
        <begin position="372"/>
        <end position="389"/>
    </location>
</feature>
<feature type="transmembrane region" description="Helical" evidence="5">
    <location>
        <begin position="225"/>
        <end position="246"/>
    </location>
</feature>
<dbReference type="InterPro" id="IPR011701">
    <property type="entry name" value="MFS"/>
</dbReference>
<dbReference type="Pfam" id="PF07690">
    <property type="entry name" value="MFS_1"/>
    <property type="match status" value="2"/>
</dbReference>
<feature type="transmembrane region" description="Helical" evidence="5">
    <location>
        <begin position="151"/>
        <end position="171"/>
    </location>
</feature>
<keyword evidence="2 5" id="KW-0812">Transmembrane</keyword>
<dbReference type="Gene3D" id="1.20.1250.20">
    <property type="entry name" value="MFS general substrate transporter like domains"/>
    <property type="match status" value="2"/>
</dbReference>
<evidence type="ECO:0000256" key="2">
    <source>
        <dbReference type="ARBA" id="ARBA00022692"/>
    </source>
</evidence>
<comment type="subcellular location">
    <subcellularLocation>
        <location evidence="1">Membrane</location>
        <topology evidence="1">Multi-pass membrane protein</topology>
    </subcellularLocation>
</comment>
<feature type="transmembrane region" description="Helical" evidence="5">
    <location>
        <begin position="395"/>
        <end position="414"/>
    </location>
</feature>
<feature type="transmembrane region" description="Helical" evidence="5">
    <location>
        <begin position="292"/>
        <end position="318"/>
    </location>
</feature>
<sequence>MGTKNEAEESPEISSSSRRWLIILIFSCYSLTSAFQWIEFAILPGIFTEYYGISPNYVTWTSTIYMATFIPLVFPATWLVDNTGLKNIALVGSGMNALGALIKCLGLGPDSFWICFIGQTIAACAQCLILELPPKIASVWFPANQVSTATSLGVFGNQLGVALGFCIPPLIVKGPLKIFEDVMVDPKVDNSTFSGGYPGDWSDEESWGVNTTQLAKVEVKEQLRILYYGLGAITLLLFILVCLTFADKPKKFANRASLRRSELKTDELAKESVMDSFKIYGQSLVRLMKDKAFVLLTVSYGLNVGVYYAISTLLNQIIKPTFSPEIYDEQFLASLDTQIGFMGTMMVVAGLAGSILGGVILDKFKKFKLTTLLCYGLTLVFMVLFSMTVSQASILWDFLFISVLGFFMTGYLPIGFEFGAELTYPESEATSSGLLNCAAQFFGFSVTFICQSLVNNEENGGRNANLAMIGCLVLGLLLTMMIKEDLKRQSAENNEETENLQKLDS</sequence>
<feature type="transmembrane region" description="Helical" evidence="5">
    <location>
        <begin position="466"/>
        <end position="482"/>
    </location>
</feature>
<feature type="transmembrane region" description="Helical" evidence="5">
    <location>
        <begin position="58"/>
        <end position="80"/>
    </location>
</feature>
<evidence type="ECO:0000313" key="8">
    <source>
        <dbReference type="Proteomes" id="UP001158576"/>
    </source>
</evidence>
<dbReference type="InterPro" id="IPR036259">
    <property type="entry name" value="MFS_trans_sf"/>
</dbReference>
<feature type="transmembrane region" description="Helical" evidence="5">
    <location>
        <begin position="20"/>
        <end position="38"/>
    </location>
</feature>
<gene>
    <name evidence="7" type="ORF">OKIOD_LOCUS499</name>
</gene>
<organism evidence="7 8">
    <name type="scientific">Oikopleura dioica</name>
    <name type="common">Tunicate</name>
    <dbReference type="NCBI Taxonomy" id="34765"/>
    <lineage>
        <taxon>Eukaryota</taxon>
        <taxon>Metazoa</taxon>
        <taxon>Chordata</taxon>
        <taxon>Tunicata</taxon>
        <taxon>Appendicularia</taxon>
        <taxon>Copelata</taxon>
        <taxon>Oikopleuridae</taxon>
        <taxon>Oikopleura</taxon>
    </lineage>
</organism>
<feature type="transmembrane region" description="Helical" evidence="5">
    <location>
        <begin position="338"/>
        <end position="360"/>
    </location>
</feature>
<dbReference type="PANTHER" id="PTHR10924:SF4">
    <property type="entry name" value="GH15861P"/>
    <property type="match status" value="1"/>
</dbReference>
<keyword evidence="4 5" id="KW-0472">Membrane</keyword>
<feature type="domain" description="Major facilitator superfamily (MFS) profile" evidence="6">
    <location>
        <begin position="22"/>
        <end position="487"/>
    </location>
</feature>
<reference evidence="7 8" key="1">
    <citation type="submission" date="2021-04" db="EMBL/GenBank/DDBJ databases">
        <authorList>
            <person name="Bliznina A."/>
        </authorList>
    </citation>
    <scope>NUCLEOTIDE SEQUENCE [LARGE SCALE GENOMIC DNA]</scope>
</reference>
<dbReference type="EMBL" id="OU015568">
    <property type="protein sequence ID" value="CAG5078249.1"/>
    <property type="molecule type" value="Genomic_DNA"/>
</dbReference>
<name>A0ABN7RPA0_OIKDI</name>
<protein>
    <submittedName>
        <fullName evidence="7">Oidioi.mRNA.OKI2018_I69.PAR.g8941.t1.cds</fullName>
    </submittedName>
</protein>
<evidence type="ECO:0000256" key="4">
    <source>
        <dbReference type="ARBA" id="ARBA00023136"/>
    </source>
</evidence>
<accession>A0ABN7RPA0</accession>
<evidence type="ECO:0000256" key="1">
    <source>
        <dbReference type="ARBA" id="ARBA00004141"/>
    </source>
</evidence>
<dbReference type="InterPro" id="IPR049680">
    <property type="entry name" value="FLVCR1-2_SLC49-like"/>
</dbReference>
<dbReference type="PROSITE" id="PS50850">
    <property type="entry name" value="MFS"/>
    <property type="match status" value="1"/>
</dbReference>
<feature type="transmembrane region" description="Helical" evidence="5">
    <location>
        <begin position="434"/>
        <end position="454"/>
    </location>
</feature>
<dbReference type="InterPro" id="IPR020846">
    <property type="entry name" value="MFS_dom"/>
</dbReference>
<keyword evidence="8" id="KW-1185">Reference proteome</keyword>
<dbReference type="Proteomes" id="UP001158576">
    <property type="component" value="Chromosome PAR"/>
</dbReference>
<evidence type="ECO:0000256" key="5">
    <source>
        <dbReference type="SAM" id="Phobius"/>
    </source>
</evidence>
<evidence type="ECO:0000259" key="6">
    <source>
        <dbReference type="PROSITE" id="PS50850"/>
    </source>
</evidence>
<keyword evidence="3 5" id="KW-1133">Transmembrane helix</keyword>
<dbReference type="PANTHER" id="PTHR10924">
    <property type="entry name" value="MAJOR FACILITATOR SUPERFAMILY PROTEIN-RELATED"/>
    <property type="match status" value="1"/>
</dbReference>